<sequence>MPAKPADQEPHSETEKMFKMAIRKLAHSALDRFFVALFRRRPATDFHPSKRTKFAKFTAFTGHRPTANRSTLTGANPPQNPHSQCKNVRQTMPQKLAHTTLLLLRRVFFSRSEAKRPGCVRWQLPRRSSCAHNTLPQPREGKKNVAAERFHEGFSNWRCCCEGVLLTERAERLTVG</sequence>
<evidence type="ECO:0000256" key="1">
    <source>
        <dbReference type="SAM" id="MobiDB-lite"/>
    </source>
</evidence>
<feature type="region of interest" description="Disordered" evidence="1">
    <location>
        <begin position="63"/>
        <end position="84"/>
    </location>
</feature>
<dbReference type="EMBL" id="HBUE01313435">
    <property type="protein sequence ID" value="CAG6584483.1"/>
    <property type="molecule type" value="Transcribed_RNA"/>
</dbReference>
<dbReference type="EMBL" id="HBUE01207133">
    <property type="protein sequence ID" value="CAG6532614.1"/>
    <property type="molecule type" value="Transcribed_RNA"/>
</dbReference>
<evidence type="ECO:0000313" key="2">
    <source>
        <dbReference type="EMBL" id="CAG6584483.1"/>
    </source>
</evidence>
<organism evidence="2">
    <name type="scientific">Culex pipiens</name>
    <name type="common">House mosquito</name>
    <dbReference type="NCBI Taxonomy" id="7175"/>
    <lineage>
        <taxon>Eukaryota</taxon>
        <taxon>Metazoa</taxon>
        <taxon>Ecdysozoa</taxon>
        <taxon>Arthropoda</taxon>
        <taxon>Hexapoda</taxon>
        <taxon>Insecta</taxon>
        <taxon>Pterygota</taxon>
        <taxon>Neoptera</taxon>
        <taxon>Endopterygota</taxon>
        <taxon>Diptera</taxon>
        <taxon>Nematocera</taxon>
        <taxon>Culicoidea</taxon>
        <taxon>Culicidae</taxon>
        <taxon>Culicinae</taxon>
        <taxon>Culicini</taxon>
        <taxon>Culex</taxon>
        <taxon>Culex</taxon>
    </lineage>
</organism>
<dbReference type="AlphaFoldDB" id="A0A8D8P1A9"/>
<proteinExistence type="predicted"/>
<dbReference type="EMBL" id="HBUE01313437">
    <property type="protein sequence ID" value="CAG6584486.1"/>
    <property type="molecule type" value="Transcribed_RNA"/>
</dbReference>
<reference evidence="2" key="1">
    <citation type="submission" date="2021-05" db="EMBL/GenBank/DDBJ databases">
        <authorList>
            <person name="Alioto T."/>
            <person name="Alioto T."/>
            <person name="Gomez Garrido J."/>
        </authorList>
    </citation>
    <scope>NUCLEOTIDE SEQUENCE</scope>
</reference>
<feature type="compositionally biased region" description="Polar residues" evidence="1">
    <location>
        <begin position="67"/>
        <end position="84"/>
    </location>
</feature>
<name>A0A8D8P1A9_CULPI</name>
<dbReference type="EMBL" id="HBUE01207131">
    <property type="protein sequence ID" value="CAG6532611.1"/>
    <property type="molecule type" value="Transcribed_RNA"/>
</dbReference>
<accession>A0A8D8P1A9</accession>
<protein>
    <submittedName>
        <fullName evidence="2">(northern house mosquito) hypothetical protein</fullName>
    </submittedName>
</protein>